<dbReference type="Pfam" id="PF07298">
    <property type="entry name" value="NnrU"/>
    <property type="match status" value="1"/>
</dbReference>
<organism evidence="7 8">
    <name type="scientific">Altererythrobacter rubellus</name>
    <dbReference type="NCBI Taxonomy" id="2173831"/>
    <lineage>
        <taxon>Bacteria</taxon>
        <taxon>Pseudomonadati</taxon>
        <taxon>Pseudomonadota</taxon>
        <taxon>Alphaproteobacteria</taxon>
        <taxon>Sphingomonadales</taxon>
        <taxon>Erythrobacteraceae</taxon>
        <taxon>Altererythrobacter</taxon>
    </lineage>
</organism>
<keyword evidence="3 5" id="KW-1133">Transmembrane helix</keyword>
<evidence type="ECO:0000313" key="7">
    <source>
        <dbReference type="EMBL" id="WIW95769.1"/>
    </source>
</evidence>
<dbReference type="Gene3D" id="1.20.120.1630">
    <property type="match status" value="1"/>
</dbReference>
<dbReference type="GO" id="GO:0016020">
    <property type="term" value="C:membrane"/>
    <property type="evidence" value="ECO:0007669"/>
    <property type="project" value="UniProtKB-SubCell"/>
</dbReference>
<keyword evidence="8" id="KW-1185">Reference proteome</keyword>
<comment type="subcellular location">
    <subcellularLocation>
        <location evidence="1">Membrane</location>
        <topology evidence="1">Multi-pass membrane protein</topology>
    </subcellularLocation>
</comment>
<feature type="transmembrane region" description="Helical" evidence="5">
    <location>
        <begin position="39"/>
        <end position="58"/>
    </location>
</feature>
<evidence type="ECO:0000259" key="6">
    <source>
        <dbReference type="Pfam" id="PF07298"/>
    </source>
</evidence>
<dbReference type="InterPro" id="IPR009915">
    <property type="entry name" value="NnrU_dom"/>
</dbReference>
<evidence type="ECO:0000256" key="5">
    <source>
        <dbReference type="SAM" id="Phobius"/>
    </source>
</evidence>
<evidence type="ECO:0000313" key="8">
    <source>
        <dbReference type="Proteomes" id="UP001231445"/>
    </source>
</evidence>
<feature type="domain" description="NnrU" evidence="6">
    <location>
        <begin position="8"/>
        <end position="217"/>
    </location>
</feature>
<dbReference type="EMBL" id="CP127221">
    <property type="protein sequence ID" value="WIW95769.1"/>
    <property type="molecule type" value="Genomic_DNA"/>
</dbReference>
<evidence type="ECO:0000256" key="2">
    <source>
        <dbReference type="ARBA" id="ARBA00022692"/>
    </source>
</evidence>
<reference evidence="7 8" key="1">
    <citation type="submission" date="2023-06" db="EMBL/GenBank/DDBJ databases">
        <title>Altererythrobacter rubellus NBRC 112769 genome.</title>
        <authorList>
            <person name="Zhang K."/>
        </authorList>
    </citation>
    <scope>NUCLEOTIDE SEQUENCE [LARGE SCALE GENOMIC DNA]</scope>
    <source>
        <strain evidence="7 8">NBRC 112769</strain>
    </source>
</reference>
<accession>A0A9Y2F2F0</accession>
<dbReference type="Proteomes" id="UP001231445">
    <property type="component" value="Chromosome"/>
</dbReference>
<dbReference type="RefSeq" id="WP_285976082.1">
    <property type="nucleotide sequence ID" value="NZ_CP127221.1"/>
</dbReference>
<dbReference type="KEGG" id="arue:QQX03_01310"/>
<feature type="transmembrane region" description="Helical" evidence="5">
    <location>
        <begin position="126"/>
        <end position="155"/>
    </location>
</feature>
<protein>
    <submittedName>
        <fullName evidence="7">NnrU family protein</fullName>
    </submittedName>
</protein>
<name>A0A9Y2F2F0_9SPHN</name>
<feature type="transmembrane region" description="Helical" evidence="5">
    <location>
        <begin position="70"/>
        <end position="90"/>
    </location>
</feature>
<proteinExistence type="predicted"/>
<gene>
    <name evidence="7" type="ORF">QQX03_01310</name>
</gene>
<evidence type="ECO:0000256" key="3">
    <source>
        <dbReference type="ARBA" id="ARBA00022989"/>
    </source>
</evidence>
<sequence>MSDALVQLVAANIAFVGTHFAMSHPLRGPLVGVLKEGGFSAVYSLVSVATLFWVYLAYKAAPSDDLPGSGEIGWIVASALALIALVFWAGSFAGNPAMPTPKAAEQARAKPKGMFRVTRHPMMWGFALWALSHIILWANLRSVIIAFAIGILALVGAKLQDRKKAALMGDVWAEWSSRTSYWPCWGNIFSVGLIYWAIGLAAWLALSWAHMPLGGIPAGIWRWF</sequence>
<evidence type="ECO:0000256" key="1">
    <source>
        <dbReference type="ARBA" id="ARBA00004141"/>
    </source>
</evidence>
<keyword evidence="4 5" id="KW-0472">Membrane</keyword>
<keyword evidence="2 5" id="KW-0812">Transmembrane</keyword>
<evidence type="ECO:0000256" key="4">
    <source>
        <dbReference type="ARBA" id="ARBA00023136"/>
    </source>
</evidence>
<feature type="transmembrane region" description="Helical" evidence="5">
    <location>
        <begin position="184"/>
        <end position="206"/>
    </location>
</feature>
<dbReference type="AlphaFoldDB" id="A0A9Y2F2F0"/>